<gene>
    <name evidence="1" type="ORF">XpopCFBP1817_20545</name>
</gene>
<dbReference type="AlphaFoldDB" id="A0A2S7E137"/>
<feature type="non-terminal residue" evidence="1">
    <location>
        <position position="1"/>
    </location>
</feature>
<sequence>CRFHITHADGIVLPGPGGWMTWATPLCGEVVQVKSPGPLHNRWCCDPELKPPSDNSRRL</sequence>
<reference evidence="2" key="1">
    <citation type="submission" date="2016-08" db="EMBL/GenBank/DDBJ databases">
        <authorList>
            <person name="Merda D."/>
            <person name="Briand M."/>
            <person name="Taghouti G."/>
            <person name="Carrere S."/>
            <person name="Gouzy J."/>
            <person name="Portier P."/>
            <person name="Jacques M.-A."/>
            <person name="Fischer-Le Saux M."/>
        </authorList>
    </citation>
    <scope>NUCLEOTIDE SEQUENCE [LARGE SCALE GENOMIC DNA]</scope>
    <source>
        <strain evidence="2">CFBP1817</strain>
    </source>
</reference>
<accession>A0A2S7E137</accession>
<dbReference type="EMBL" id="MDEJ01000295">
    <property type="protein sequence ID" value="PPU80013.1"/>
    <property type="molecule type" value="Genomic_DNA"/>
</dbReference>
<evidence type="ECO:0000313" key="1">
    <source>
        <dbReference type="EMBL" id="PPU80013.1"/>
    </source>
</evidence>
<dbReference type="Proteomes" id="UP000239939">
    <property type="component" value="Unassembled WGS sequence"/>
</dbReference>
<comment type="caution">
    <text evidence="1">The sequence shown here is derived from an EMBL/GenBank/DDBJ whole genome shotgun (WGS) entry which is preliminary data.</text>
</comment>
<evidence type="ECO:0000313" key="2">
    <source>
        <dbReference type="Proteomes" id="UP000239939"/>
    </source>
</evidence>
<proteinExistence type="predicted"/>
<keyword evidence="2" id="KW-1185">Reference proteome</keyword>
<name>A0A2S7E137_9XANT</name>
<organism evidence="1 2">
    <name type="scientific">Xanthomonas populi</name>
    <dbReference type="NCBI Taxonomy" id="53414"/>
    <lineage>
        <taxon>Bacteria</taxon>
        <taxon>Pseudomonadati</taxon>
        <taxon>Pseudomonadota</taxon>
        <taxon>Gammaproteobacteria</taxon>
        <taxon>Lysobacterales</taxon>
        <taxon>Lysobacteraceae</taxon>
        <taxon>Xanthomonas</taxon>
    </lineage>
</organism>
<protein>
    <submittedName>
        <fullName evidence="1">Uncharacterized protein</fullName>
    </submittedName>
</protein>